<evidence type="ECO:0000313" key="3">
    <source>
        <dbReference type="EMBL" id="RJG24871.1"/>
    </source>
</evidence>
<dbReference type="GO" id="GO:0030288">
    <property type="term" value="C:outer membrane-bounded periplasmic space"/>
    <property type="evidence" value="ECO:0007669"/>
    <property type="project" value="TreeGrafter"/>
</dbReference>
<dbReference type="Proteomes" id="UP000266177">
    <property type="component" value="Unassembled WGS sequence"/>
</dbReference>
<dbReference type="PANTHER" id="PTHR30032">
    <property type="entry name" value="N-ACETYLMURAMOYL-L-ALANINE AMIDASE-RELATED"/>
    <property type="match status" value="1"/>
</dbReference>
<dbReference type="InterPro" id="IPR014225">
    <property type="entry name" value="Spore_II_D_firmicutes"/>
</dbReference>
<sequence length="389" mass="41541">MTMLPTRMSAKRWKGGSGARRSSRRNDLLGRVVLWAAGLVALAVLLPLGLVDRLADRPPAAETGPGPAPAPPMTGTPEGGTEVRVYLASAHKIESVPLEQYARGVLAAEMPADFELEALKAQAIAARTYIVRRLRTGDTAGISEGADVTDTVAHQVYIPLAELAKRPEGMIARLNRAVNETRDQVITYQGEPIMAAFFSTSNGYTENAEDYWKNPVPYLKSVPSPWDQAESPRYAVTVDLALNEVLEKLGLTPAAVPGLAQASRQGGGGAGSASSGTVAGDGLAEDVRILSRTAGKRVGEVQFGSMRFSGRDMREKLNLRSSAFNWERDGDKLRITTYGYGHGVGMSQYGAQGMAKQGAAAERILTYYYTGVQLDKASKLLTAAGRPSS</sequence>
<name>A0A3A3H1E0_PANTH</name>
<comment type="caution">
    <text evidence="3">The sequence shown here is derived from an EMBL/GenBank/DDBJ whole genome shotgun (WGS) entry which is preliminary data.</text>
</comment>
<dbReference type="EMBL" id="QYZD01000005">
    <property type="protein sequence ID" value="RJG24871.1"/>
    <property type="molecule type" value="Genomic_DNA"/>
</dbReference>
<evidence type="ECO:0000313" key="4">
    <source>
        <dbReference type="Proteomes" id="UP000266177"/>
    </source>
</evidence>
<dbReference type="PANTHER" id="PTHR30032:SF4">
    <property type="entry name" value="AMIDASE ENHANCER"/>
    <property type="match status" value="1"/>
</dbReference>
<feature type="region of interest" description="Disordered" evidence="1">
    <location>
        <begin position="59"/>
        <end position="80"/>
    </location>
</feature>
<dbReference type="NCBIfam" id="TIGR02870">
    <property type="entry name" value="spore_II_D"/>
    <property type="match status" value="1"/>
</dbReference>
<accession>A0A3A3H1E0</accession>
<dbReference type="InterPro" id="IPR051922">
    <property type="entry name" value="Bact_Sporulation_Assoc"/>
</dbReference>
<dbReference type="Pfam" id="PF08486">
    <property type="entry name" value="SpoIID"/>
    <property type="match status" value="1"/>
</dbReference>
<gene>
    <name evidence="3" type="primary">spoIID</name>
    <name evidence="3" type="ORF">DQX05_08485</name>
</gene>
<evidence type="ECO:0000259" key="2">
    <source>
        <dbReference type="Pfam" id="PF08486"/>
    </source>
</evidence>
<feature type="domain" description="Sporulation stage II protein D amidase enhancer LytB N-terminal" evidence="2">
    <location>
        <begin position="90"/>
        <end position="188"/>
    </location>
</feature>
<proteinExistence type="predicted"/>
<organism evidence="3 4">
    <name type="scientific">Paenibacillus thiaminolyticus</name>
    <name type="common">Bacillus thiaminolyticus</name>
    <dbReference type="NCBI Taxonomy" id="49283"/>
    <lineage>
        <taxon>Bacteria</taxon>
        <taxon>Bacillati</taxon>
        <taxon>Bacillota</taxon>
        <taxon>Bacilli</taxon>
        <taxon>Bacillales</taxon>
        <taxon>Paenibacillaceae</taxon>
        <taxon>Paenibacillus</taxon>
    </lineage>
</organism>
<dbReference type="AlphaFoldDB" id="A0A3A3H1E0"/>
<dbReference type="InterPro" id="IPR013693">
    <property type="entry name" value="SpoIID/LytB_N"/>
</dbReference>
<protein>
    <submittedName>
        <fullName evidence="3">Stage II sporulation protein D</fullName>
    </submittedName>
</protein>
<dbReference type="NCBIfam" id="TIGR02669">
    <property type="entry name" value="SpoIID_LytB"/>
    <property type="match status" value="1"/>
</dbReference>
<dbReference type="InterPro" id="IPR013486">
    <property type="entry name" value="SpoIID/LytB"/>
</dbReference>
<evidence type="ECO:0000256" key="1">
    <source>
        <dbReference type="SAM" id="MobiDB-lite"/>
    </source>
</evidence>
<reference evidence="3 4" key="1">
    <citation type="submission" date="2018-09" db="EMBL/GenBank/DDBJ databases">
        <title>Paenibacillus SK2017-BO5.</title>
        <authorList>
            <person name="Piskunova J.V."/>
            <person name="Dubiley S.A."/>
            <person name="Severinov K.V."/>
        </authorList>
    </citation>
    <scope>NUCLEOTIDE SEQUENCE [LARGE SCALE GENOMIC DNA]</scope>
    <source>
        <strain evidence="3 4">BO5</strain>
    </source>
</reference>
<dbReference type="RefSeq" id="WP_119792642.1">
    <property type="nucleotide sequence ID" value="NZ_QYZD01000005.1"/>
</dbReference>
<dbReference type="GO" id="GO:0030435">
    <property type="term" value="P:sporulation resulting in formation of a cellular spore"/>
    <property type="evidence" value="ECO:0007669"/>
    <property type="project" value="InterPro"/>
</dbReference>
<feature type="region of interest" description="Disordered" evidence="1">
    <location>
        <begin position="1"/>
        <end position="23"/>
    </location>
</feature>
<dbReference type="OrthoDB" id="9794671at2"/>